<gene>
    <name evidence="7" type="ORF">WIS52_16605</name>
</gene>
<keyword evidence="2 5" id="KW-0812">Transmembrane</keyword>
<dbReference type="InterPro" id="IPR036513">
    <property type="entry name" value="STAS_dom_sf"/>
</dbReference>
<organism evidence="7 8">
    <name type="scientific">Pseudonocardia nematodicida</name>
    <dbReference type="NCBI Taxonomy" id="1206997"/>
    <lineage>
        <taxon>Bacteria</taxon>
        <taxon>Bacillati</taxon>
        <taxon>Actinomycetota</taxon>
        <taxon>Actinomycetes</taxon>
        <taxon>Pseudonocardiales</taxon>
        <taxon>Pseudonocardiaceae</taxon>
        <taxon>Pseudonocardia</taxon>
    </lineage>
</organism>
<evidence type="ECO:0000259" key="6">
    <source>
        <dbReference type="PROSITE" id="PS50801"/>
    </source>
</evidence>
<feature type="transmembrane region" description="Helical" evidence="5">
    <location>
        <begin position="323"/>
        <end position="343"/>
    </location>
</feature>
<dbReference type="PANTHER" id="PTHR11814">
    <property type="entry name" value="SULFATE TRANSPORTER"/>
    <property type="match status" value="1"/>
</dbReference>
<evidence type="ECO:0000256" key="2">
    <source>
        <dbReference type="ARBA" id="ARBA00022692"/>
    </source>
</evidence>
<feature type="domain" description="STAS" evidence="6">
    <location>
        <begin position="433"/>
        <end position="523"/>
    </location>
</feature>
<feature type="transmembrane region" description="Helical" evidence="5">
    <location>
        <begin position="349"/>
        <end position="369"/>
    </location>
</feature>
<dbReference type="Pfam" id="PF01740">
    <property type="entry name" value="STAS"/>
    <property type="match status" value="1"/>
</dbReference>
<evidence type="ECO:0000256" key="5">
    <source>
        <dbReference type="SAM" id="Phobius"/>
    </source>
</evidence>
<keyword evidence="3 5" id="KW-1133">Transmembrane helix</keyword>
<sequence length="552" mass="55614">MHNGPFAGYRRSWWRRDLLAGIATACVLLPLAMAYATIAGLPVQVGLLTCTVPVVVYAVLGGSRTLSVSTTSTSAVLTASTLVAAGTAAASPDPARTLAMLSLLVGAILLVGRMFRLGGLVDNASAATLTGIRTAVGLTVVAGQLPVLLGVPGDAGDGTASFLPAAVRALAERATGANLATVLLSVTTLALLVGLARGLPRVPGPLVAVVVGIVLVTHGQLDAAGVALVDSIPSGVPVPVLPAFDEAAALFPGACTIAVMAFLESVAAARTARRPEEPPIDDDRELAAVGLACAVGALFRAMPVAGGLPPTASTRRSGARSQLGGLTTAALAVGCLVFLGGVLAELPRATLGCVVVLAAAGLVAPSDFVRFWRVDRFEFGGAVVTALAGVTLGLPAAVLVGVLLMLATLLRELGGVGVTELVPVGPGPDELVAAGRAPRRPGLLVLRFDGPLYTANVRSAQRRLLAAVDAAPGTRTVVVDASSLAVVSVTVIEGFADLERELAARGVTAWIAGIPPRSLTAVRATPRWHELAGAGRLRPTALAATRAVSGRE</sequence>
<evidence type="ECO:0000313" key="8">
    <source>
        <dbReference type="Proteomes" id="UP001494902"/>
    </source>
</evidence>
<feature type="transmembrane region" description="Helical" evidence="5">
    <location>
        <begin position="44"/>
        <end position="62"/>
    </location>
</feature>
<feature type="transmembrane region" description="Helical" evidence="5">
    <location>
        <begin position="381"/>
        <end position="406"/>
    </location>
</feature>
<dbReference type="Pfam" id="PF00916">
    <property type="entry name" value="Sulfate_transp"/>
    <property type="match status" value="1"/>
</dbReference>
<proteinExistence type="predicted"/>
<feature type="transmembrane region" description="Helical" evidence="5">
    <location>
        <begin position="249"/>
        <end position="269"/>
    </location>
</feature>
<dbReference type="InterPro" id="IPR011547">
    <property type="entry name" value="SLC26A/SulP_dom"/>
</dbReference>
<dbReference type="InterPro" id="IPR002645">
    <property type="entry name" value="STAS_dom"/>
</dbReference>
<feature type="transmembrane region" description="Helical" evidence="5">
    <location>
        <begin position="206"/>
        <end position="229"/>
    </location>
</feature>
<dbReference type="Gene3D" id="3.30.750.24">
    <property type="entry name" value="STAS domain"/>
    <property type="match status" value="1"/>
</dbReference>
<evidence type="ECO:0000256" key="3">
    <source>
        <dbReference type="ARBA" id="ARBA00022989"/>
    </source>
</evidence>
<dbReference type="PROSITE" id="PS50801">
    <property type="entry name" value="STAS"/>
    <property type="match status" value="1"/>
</dbReference>
<evidence type="ECO:0000256" key="4">
    <source>
        <dbReference type="ARBA" id="ARBA00023136"/>
    </source>
</evidence>
<dbReference type="InterPro" id="IPR001902">
    <property type="entry name" value="SLC26A/SulP_fam"/>
</dbReference>
<keyword evidence="8" id="KW-1185">Reference proteome</keyword>
<reference evidence="7 8" key="1">
    <citation type="submission" date="2024-03" db="EMBL/GenBank/DDBJ databases">
        <title>Draft genome sequence of Pseudonocardia nematodicida JCM 31783.</title>
        <authorList>
            <person name="Butdee W."/>
            <person name="Duangmal K."/>
        </authorList>
    </citation>
    <scope>NUCLEOTIDE SEQUENCE [LARGE SCALE GENOMIC DNA]</scope>
    <source>
        <strain evidence="7 8">JCM 31783</strain>
    </source>
</reference>
<comment type="subcellular location">
    <subcellularLocation>
        <location evidence="1">Membrane</location>
        <topology evidence="1">Multi-pass membrane protein</topology>
    </subcellularLocation>
</comment>
<accession>A0ABV1KD67</accession>
<comment type="caution">
    <text evidence="7">The sequence shown here is derived from an EMBL/GenBank/DDBJ whole genome shotgun (WGS) entry which is preliminary data.</text>
</comment>
<keyword evidence="4 5" id="KW-0472">Membrane</keyword>
<feature type="transmembrane region" description="Helical" evidence="5">
    <location>
        <begin position="74"/>
        <end position="91"/>
    </location>
</feature>
<dbReference type="CDD" id="cd07042">
    <property type="entry name" value="STAS_SulP_like_sulfate_transporter"/>
    <property type="match status" value="1"/>
</dbReference>
<dbReference type="Proteomes" id="UP001494902">
    <property type="component" value="Unassembled WGS sequence"/>
</dbReference>
<dbReference type="EMBL" id="JBEDNQ010000006">
    <property type="protein sequence ID" value="MEQ3552096.1"/>
    <property type="molecule type" value="Genomic_DNA"/>
</dbReference>
<evidence type="ECO:0000256" key="1">
    <source>
        <dbReference type="ARBA" id="ARBA00004141"/>
    </source>
</evidence>
<dbReference type="SUPFAM" id="SSF52091">
    <property type="entry name" value="SpoIIaa-like"/>
    <property type="match status" value="1"/>
</dbReference>
<dbReference type="RefSeq" id="WP_349299163.1">
    <property type="nucleotide sequence ID" value="NZ_JBEDNQ010000006.1"/>
</dbReference>
<evidence type="ECO:0000313" key="7">
    <source>
        <dbReference type="EMBL" id="MEQ3552096.1"/>
    </source>
</evidence>
<feature type="transmembrane region" description="Helical" evidence="5">
    <location>
        <begin position="127"/>
        <end position="149"/>
    </location>
</feature>
<feature type="transmembrane region" description="Helical" evidence="5">
    <location>
        <begin position="97"/>
        <end position="115"/>
    </location>
</feature>
<name>A0ABV1KD67_9PSEU</name>
<protein>
    <submittedName>
        <fullName evidence="7">SulP family inorganic anion transporter</fullName>
    </submittedName>
</protein>
<feature type="transmembrane region" description="Helical" evidence="5">
    <location>
        <begin position="179"/>
        <end position="199"/>
    </location>
</feature>